<dbReference type="Gene3D" id="2.40.70.10">
    <property type="entry name" value="Acid Proteases"/>
    <property type="match status" value="1"/>
</dbReference>
<protein>
    <submittedName>
        <fullName evidence="1">Uncharacterized protein</fullName>
    </submittedName>
</protein>
<reference evidence="1" key="1">
    <citation type="submission" date="2018-02" db="EMBL/GenBank/DDBJ databases">
        <authorList>
            <person name="Cohen D.B."/>
            <person name="Kent A.D."/>
        </authorList>
    </citation>
    <scope>NUCLEOTIDE SEQUENCE</scope>
</reference>
<gene>
    <name evidence="1" type="ORF">FSB_LOCUS17929</name>
</gene>
<dbReference type="PANTHER" id="PTHR33240">
    <property type="entry name" value="OS08G0508500 PROTEIN"/>
    <property type="match status" value="1"/>
</dbReference>
<sequence>MCKRGHLKPLDPTPYPDPLSKNWNTNLYCLFHQKTGHSTDECTRLKHEIQDLIDNDVIPKPRLTNQSNPLMMKPGTISKEKNKPITLVDLPPEGGDHNRTLYVTIDCIGSKVPKVLVDNGFSINVCPMRTATKIGFTRGQLAPSSLTVRAYDKSSQGVIGTFEAKCQLGPVSSSVLFHVLKITTSYNLLLERAWMHPLGIVPSTVHQNLKLPWKGRVLTILYDIKSNNDIQLQDFEMMKTSSVVIASILKKMGYYAKYKYCLGYKEEMGEMPKNKYTLNENFVKPGEDFLCCGFPEPRGGKPGLEIFFKTQLALEAKALVEDKAPVEDEVDKDWMEQMDPEAMKMFVQEGNVFHIEEEQLKEDPAAMIMPSDGITRIWSFENNFLDVVFYYQSCFQLSS</sequence>
<evidence type="ECO:0000313" key="1">
    <source>
        <dbReference type="EMBL" id="SPC90047.1"/>
    </source>
</evidence>
<dbReference type="PANTHER" id="PTHR33240:SF15">
    <property type="entry name" value="GAG-PRO-LIKE PROTEIN"/>
    <property type="match status" value="1"/>
</dbReference>
<name>A0A2N9FGT4_FAGSY</name>
<dbReference type="AlphaFoldDB" id="A0A2N9FGT4"/>
<organism evidence="1">
    <name type="scientific">Fagus sylvatica</name>
    <name type="common">Beechnut</name>
    <dbReference type="NCBI Taxonomy" id="28930"/>
    <lineage>
        <taxon>Eukaryota</taxon>
        <taxon>Viridiplantae</taxon>
        <taxon>Streptophyta</taxon>
        <taxon>Embryophyta</taxon>
        <taxon>Tracheophyta</taxon>
        <taxon>Spermatophyta</taxon>
        <taxon>Magnoliopsida</taxon>
        <taxon>eudicotyledons</taxon>
        <taxon>Gunneridae</taxon>
        <taxon>Pentapetalae</taxon>
        <taxon>rosids</taxon>
        <taxon>fabids</taxon>
        <taxon>Fagales</taxon>
        <taxon>Fagaceae</taxon>
        <taxon>Fagus</taxon>
    </lineage>
</organism>
<accession>A0A2N9FGT4</accession>
<proteinExistence type="predicted"/>
<dbReference type="CDD" id="cd00303">
    <property type="entry name" value="retropepsin_like"/>
    <property type="match status" value="1"/>
</dbReference>
<dbReference type="InterPro" id="IPR021109">
    <property type="entry name" value="Peptidase_aspartic_dom_sf"/>
</dbReference>
<dbReference type="EMBL" id="OIVN01001114">
    <property type="protein sequence ID" value="SPC90047.1"/>
    <property type="molecule type" value="Genomic_DNA"/>
</dbReference>